<accession>A0A4R7W4I8</accession>
<dbReference type="Proteomes" id="UP000294927">
    <property type="component" value="Unassembled WGS sequence"/>
</dbReference>
<comment type="caution">
    <text evidence="1">The sequence shown here is derived from an EMBL/GenBank/DDBJ whole genome shotgun (WGS) entry which is preliminary data.</text>
</comment>
<gene>
    <name evidence="1" type="ORF">CLV71_101375</name>
</gene>
<sequence>MTAEVADMPRNGRMKDMMRPALPAGHRGPPPKEAVAEALRAVHGEDDDILGGMLVAGVDGMVLAAEVNGFQAETHGHQVDMLAVMAAVAAGISGQIAAQAVVGEAAACMIEGTSGHVAVFPLEPAMVLIVFGQTEANTGRFNLAARSVLTRLRATIAEAPNQT</sequence>
<dbReference type="SUPFAM" id="SSF103196">
    <property type="entry name" value="Roadblock/LC7 domain"/>
    <property type="match status" value="1"/>
</dbReference>
<organism evidence="1 2">
    <name type="scientific">Actinophytocola oryzae</name>
    <dbReference type="NCBI Taxonomy" id="502181"/>
    <lineage>
        <taxon>Bacteria</taxon>
        <taxon>Bacillati</taxon>
        <taxon>Actinomycetota</taxon>
        <taxon>Actinomycetes</taxon>
        <taxon>Pseudonocardiales</taxon>
        <taxon>Pseudonocardiaceae</taxon>
    </lineage>
</organism>
<name>A0A4R7W4I8_9PSEU</name>
<dbReference type="RefSeq" id="WP_133900768.1">
    <property type="nucleotide sequence ID" value="NZ_SOCP01000001.1"/>
</dbReference>
<protein>
    <submittedName>
        <fullName evidence="1">Putative regulator of Ras-like GTPase activity (Roadblock/LC7/MglB family)</fullName>
    </submittedName>
</protein>
<proteinExistence type="predicted"/>
<dbReference type="EMBL" id="SOCP01000001">
    <property type="protein sequence ID" value="TDV57504.1"/>
    <property type="molecule type" value="Genomic_DNA"/>
</dbReference>
<keyword evidence="2" id="KW-1185">Reference proteome</keyword>
<evidence type="ECO:0000313" key="1">
    <source>
        <dbReference type="EMBL" id="TDV57504.1"/>
    </source>
</evidence>
<dbReference type="Gene3D" id="3.30.450.30">
    <property type="entry name" value="Dynein light chain 2a, cytoplasmic"/>
    <property type="match status" value="1"/>
</dbReference>
<dbReference type="AlphaFoldDB" id="A0A4R7W4I8"/>
<evidence type="ECO:0000313" key="2">
    <source>
        <dbReference type="Proteomes" id="UP000294927"/>
    </source>
</evidence>
<dbReference type="OrthoDB" id="3689598at2"/>
<reference evidence="1 2" key="1">
    <citation type="submission" date="2019-03" db="EMBL/GenBank/DDBJ databases">
        <title>Genomic Encyclopedia of Archaeal and Bacterial Type Strains, Phase II (KMG-II): from individual species to whole genera.</title>
        <authorList>
            <person name="Goeker M."/>
        </authorList>
    </citation>
    <scope>NUCLEOTIDE SEQUENCE [LARGE SCALE GENOMIC DNA]</scope>
    <source>
        <strain evidence="1 2">DSM 45499</strain>
    </source>
</reference>